<feature type="domain" description="EGF-like calcium-binding" evidence="5">
    <location>
        <begin position="40"/>
        <end position="77"/>
    </location>
</feature>
<reference evidence="6 7" key="2">
    <citation type="submission" date="2018-11" db="EMBL/GenBank/DDBJ databases">
        <authorList>
            <consortium name="Pathogen Informatics"/>
        </authorList>
    </citation>
    <scope>NUCLEOTIDE SEQUENCE [LARGE SCALE GENOMIC DNA]</scope>
</reference>
<organism evidence="8">
    <name type="scientific">Gongylonema pulchrum</name>
    <dbReference type="NCBI Taxonomy" id="637853"/>
    <lineage>
        <taxon>Eukaryota</taxon>
        <taxon>Metazoa</taxon>
        <taxon>Ecdysozoa</taxon>
        <taxon>Nematoda</taxon>
        <taxon>Chromadorea</taxon>
        <taxon>Rhabditida</taxon>
        <taxon>Spirurina</taxon>
        <taxon>Spiruromorpha</taxon>
        <taxon>Spiruroidea</taxon>
        <taxon>Gongylonematidae</taxon>
        <taxon>Gongylonema</taxon>
    </lineage>
</organism>
<gene>
    <name evidence="6" type="ORF">GPUH_LOCUS1242</name>
</gene>
<dbReference type="InterPro" id="IPR050751">
    <property type="entry name" value="ECM_structural_protein"/>
</dbReference>
<proteinExistence type="predicted"/>
<keyword evidence="7" id="KW-1185">Reference proteome</keyword>
<dbReference type="WBParaSite" id="GPUH_0000124201-mRNA-1">
    <property type="protein sequence ID" value="GPUH_0000124201-mRNA-1"/>
    <property type="gene ID" value="GPUH_0000124201"/>
</dbReference>
<evidence type="ECO:0000256" key="4">
    <source>
        <dbReference type="ARBA" id="ARBA00023157"/>
    </source>
</evidence>
<dbReference type="CDD" id="cd00054">
    <property type="entry name" value="EGF_CA"/>
    <property type="match status" value="1"/>
</dbReference>
<dbReference type="OrthoDB" id="5985519at2759"/>
<dbReference type="SUPFAM" id="SSF57196">
    <property type="entry name" value="EGF/Laminin"/>
    <property type="match status" value="1"/>
</dbReference>
<dbReference type="InterPro" id="IPR000152">
    <property type="entry name" value="EGF-type_Asp/Asn_hydroxyl_site"/>
</dbReference>
<dbReference type="Proteomes" id="UP000271098">
    <property type="component" value="Unassembled WGS sequence"/>
</dbReference>
<dbReference type="SMART" id="SM00179">
    <property type="entry name" value="EGF_CA"/>
    <property type="match status" value="1"/>
</dbReference>
<dbReference type="GO" id="GO:0005509">
    <property type="term" value="F:calcium ion binding"/>
    <property type="evidence" value="ECO:0007669"/>
    <property type="project" value="InterPro"/>
</dbReference>
<keyword evidence="3" id="KW-0677">Repeat</keyword>
<keyword evidence="4" id="KW-1015">Disulfide bond</keyword>
<dbReference type="PROSITE" id="PS00010">
    <property type="entry name" value="ASX_HYDROXYL"/>
    <property type="match status" value="1"/>
</dbReference>
<evidence type="ECO:0000256" key="2">
    <source>
        <dbReference type="ARBA" id="ARBA00022729"/>
    </source>
</evidence>
<dbReference type="Pfam" id="PF07645">
    <property type="entry name" value="EGF_CA"/>
    <property type="match status" value="1"/>
</dbReference>
<reference evidence="8" key="1">
    <citation type="submission" date="2016-06" db="UniProtKB">
        <authorList>
            <consortium name="WormBaseParasite"/>
        </authorList>
    </citation>
    <scope>IDENTIFICATION</scope>
</reference>
<evidence type="ECO:0000313" key="7">
    <source>
        <dbReference type="Proteomes" id="UP000271098"/>
    </source>
</evidence>
<evidence type="ECO:0000256" key="3">
    <source>
        <dbReference type="ARBA" id="ARBA00022737"/>
    </source>
</evidence>
<protein>
    <submittedName>
        <fullName evidence="8">EGF_CA domain-containing protein</fullName>
    </submittedName>
</protein>
<dbReference type="AlphaFoldDB" id="A0A183CXQ1"/>
<evidence type="ECO:0000259" key="5">
    <source>
        <dbReference type="SMART" id="SM00179"/>
    </source>
</evidence>
<dbReference type="InterPro" id="IPR001881">
    <property type="entry name" value="EGF-like_Ca-bd_dom"/>
</dbReference>
<keyword evidence="2" id="KW-0732">Signal</keyword>
<evidence type="ECO:0000313" key="8">
    <source>
        <dbReference type="WBParaSite" id="GPUH_0000124201-mRNA-1"/>
    </source>
</evidence>
<evidence type="ECO:0000256" key="1">
    <source>
        <dbReference type="ARBA" id="ARBA00022536"/>
    </source>
</evidence>
<dbReference type="InterPro" id="IPR049883">
    <property type="entry name" value="NOTCH1_EGF-like"/>
</dbReference>
<dbReference type="PANTHER" id="PTHR24034">
    <property type="entry name" value="EGF-LIKE DOMAIN-CONTAINING PROTEIN"/>
    <property type="match status" value="1"/>
</dbReference>
<dbReference type="Gene3D" id="2.10.25.10">
    <property type="entry name" value="Laminin"/>
    <property type="match status" value="1"/>
</dbReference>
<sequence>MMKSEYNEDLGGMYKNQWNVSCSCPKSGYVYRFDVKQCVDVNECFVFIIDHSECVNLEGSYSCVCQLGYIPARNACKPVHLTSAVWRGPAFGVATRTALPGLILMIISSVLASTRI</sequence>
<dbReference type="EMBL" id="UYRT01001440">
    <property type="protein sequence ID" value="VDK29660.1"/>
    <property type="molecule type" value="Genomic_DNA"/>
</dbReference>
<dbReference type="PANTHER" id="PTHR24034:SF209">
    <property type="entry name" value="EGF-LIKE DOMAIN-CONTAINING PROTEIN"/>
    <property type="match status" value="1"/>
</dbReference>
<name>A0A183CXQ1_9BILA</name>
<evidence type="ECO:0000313" key="6">
    <source>
        <dbReference type="EMBL" id="VDK29660.1"/>
    </source>
</evidence>
<accession>A0A183CXQ1</accession>
<keyword evidence="1" id="KW-0245">EGF-like domain</keyword>